<dbReference type="InterPro" id="IPR035328">
    <property type="entry name" value="DUF3048_C"/>
</dbReference>
<dbReference type="SUPFAM" id="SSF159774">
    <property type="entry name" value="YerB-like"/>
    <property type="match status" value="1"/>
</dbReference>
<accession>A0ABW2GC15</accession>
<dbReference type="InterPro" id="IPR023158">
    <property type="entry name" value="YerB-like_sf"/>
</dbReference>
<organism evidence="4 5">
    <name type="scientific">Streptomyces polyrhachis</name>
    <dbReference type="NCBI Taxonomy" id="1282885"/>
    <lineage>
        <taxon>Bacteria</taxon>
        <taxon>Bacillati</taxon>
        <taxon>Actinomycetota</taxon>
        <taxon>Actinomycetes</taxon>
        <taxon>Kitasatosporales</taxon>
        <taxon>Streptomycetaceae</taxon>
        <taxon>Streptomyces</taxon>
    </lineage>
</organism>
<evidence type="ECO:0000313" key="5">
    <source>
        <dbReference type="Proteomes" id="UP001596413"/>
    </source>
</evidence>
<feature type="domain" description="DUF3048" evidence="3">
    <location>
        <begin position="210"/>
        <end position="321"/>
    </location>
</feature>
<dbReference type="Pfam" id="PF17479">
    <property type="entry name" value="DUF3048_C"/>
    <property type="match status" value="1"/>
</dbReference>
<name>A0ABW2GC15_9ACTN</name>
<keyword evidence="5" id="KW-1185">Reference proteome</keyword>
<proteinExistence type="predicted"/>
<comment type="caution">
    <text evidence="4">The sequence shown here is derived from an EMBL/GenBank/DDBJ whole genome shotgun (WGS) entry which is preliminary data.</text>
</comment>
<reference evidence="5" key="1">
    <citation type="journal article" date="2019" name="Int. J. Syst. Evol. Microbiol.">
        <title>The Global Catalogue of Microorganisms (GCM) 10K type strain sequencing project: providing services to taxonomists for standard genome sequencing and annotation.</title>
        <authorList>
            <consortium name="The Broad Institute Genomics Platform"/>
            <consortium name="The Broad Institute Genome Sequencing Center for Infectious Disease"/>
            <person name="Wu L."/>
            <person name="Ma J."/>
        </authorList>
    </citation>
    <scope>NUCLEOTIDE SEQUENCE [LARGE SCALE GENOMIC DNA]</scope>
    <source>
        <strain evidence="5">CGMCC 1.13681</strain>
    </source>
</reference>
<dbReference type="EMBL" id="JBHSZO010000005">
    <property type="protein sequence ID" value="MFC7217549.1"/>
    <property type="molecule type" value="Genomic_DNA"/>
</dbReference>
<sequence length="327" mass="34922">MTASAAVVVAALAAVALFAVLQGRDGAQGRRPPVPGVSSPAPSPSAPTQQARPARPGPVLAVKIDNASPARPHTGLDAADVVYVERVEAGLTRFMAVYSSRFPEVVGPVRSARETDLELLRQFDDPVLAYSGSQSRLKPLIRAAPLRALSADDHPELYFRGAARPIPHNLYLRPKRVLERAPELATAQHLGFERGPAPAGGAPAARRTARFPQARYDFDWSAQQGRWLVSMDGRPGLLADGGRLAPAAVILQEVEIRQGAFGDRWGNNSPFTATVGSGGATVLRDGRAYEARWSRPAAADPTEFTTASGGAMAFPEGQIWVVYIPRR</sequence>
<dbReference type="Pfam" id="PF11258">
    <property type="entry name" value="DUF3048"/>
    <property type="match status" value="1"/>
</dbReference>
<evidence type="ECO:0000259" key="2">
    <source>
        <dbReference type="Pfam" id="PF11258"/>
    </source>
</evidence>
<gene>
    <name evidence="4" type="ORF">ACFQLX_05075</name>
</gene>
<dbReference type="Proteomes" id="UP001596413">
    <property type="component" value="Unassembled WGS sequence"/>
</dbReference>
<feature type="region of interest" description="Disordered" evidence="1">
    <location>
        <begin position="27"/>
        <end position="55"/>
    </location>
</feature>
<dbReference type="InterPro" id="IPR021416">
    <property type="entry name" value="DUF3048_N"/>
</dbReference>
<evidence type="ECO:0000313" key="4">
    <source>
        <dbReference type="EMBL" id="MFC7217549.1"/>
    </source>
</evidence>
<dbReference type="Gene3D" id="3.50.90.10">
    <property type="entry name" value="YerB-like"/>
    <property type="match status" value="1"/>
</dbReference>
<protein>
    <submittedName>
        <fullName evidence="4">DUF3048 domain-containing protein</fullName>
    </submittedName>
</protein>
<evidence type="ECO:0000256" key="1">
    <source>
        <dbReference type="SAM" id="MobiDB-lite"/>
    </source>
</evidence>
<feature type="compositionally biased region" description="Low complexity" evidence="1">
    <location>
        <begin position="36"/>
        <end position="55"/>
    </location>
</feature>
<feature type="domain" description="DUF3048" evidence="2">
    <location>
        <begin position="54"/>
        <end position="183"/>
    </location>
</feature>
<dbReference type="RefSeq" id="WP_386412368.1">
    <property type="nucleotide sequence ID" value="NZ_JBHSZO010000005.1"/>
</dbReference>
<evidence type="ECO:0000259" key="3">
    <source>
        <dbReference type="Pfam" id="PF17479"/>
    </source>
</evidence>